<dbReference type="InterPro" id="IPR035069">
    <property type="entry name" value="TTHA1013/TTHA0281-like"/>
</dbReference>
<dbReference type="AlphaFoldDB" id="A0A7Z9DZN9"/>
<dbReference type="RefSeq" id="WP_083621515.1">
    <property type="nucleotide sequence ID" value="NZ_LR734869.1"/>
</dbReference>
<name>A0A7Z9DZN9_9CYAN</name>
<sequence>MSENKFILPVVIEKDSDGYFAFCPSLQGCYTQGNSYEEVIDHLQDVIRLHIEDRLANDESVPVNQLVSLTTLEVQV</sequence>
<dbReference type="PROSITE" id="PS51257">
    <property type="entry name" value="PROKAR_LIPOPROTEIN"/>
    <property type="match status" value="1"/>
</dbReference>
<keyword evidence="3" id="KW-1185">Reference proteome</keyword>
<proteinExistence type="predicted"/>
<feature type="domain" description="HicB-like antitoxin of toxin-antitoxin system" evidence="1">
    <location>
        <begin position="9"/>
        <end position="65"/>
    </location>
</feature>
<dbReference type="Pfam" id="PF15919">
    <property type="entry name" value="HicB_lk_antitox"/>
    <property type="match status" value="1"/>
</dbReference>
<accession>A0A7Z9DZN9</accession>
<evidence type="ECO:0000259" key="1">
    <source>
        <dbReference type="Pfam" id="PF15919"/>
    </source>
</evidence>
<evidence type="ECO:0000313" key="2">
    <source>
        <dbReference type="EMBL" id="VXD17921.1"/>
    </source>
</evidence>
<dbReference type="EMBL" id="CZCU02000136">
    <property type="protein sequence ID" value="VXD17921.1"/>
    <property type="molecule type" value="Genomic_DNA"/>
</dbReference>
<organism evidence="2 3">
    <name type="scientific">Planktothrix serta PCC 8927</name>
    <dbReference type="NCBI Taxonomy" id="671068"/>
    <lineage>
        <taxon>Bacteria</taxon>
        <taxon>Bacillati</taxon>
        <taxon>Cyanobacteriota</taxon>
        <taxon>Cyanophyceae</taxon>
        <taxon>Oscillatoriophycideae</taxon>
        <taxon>Oscillatoriales</taxon>
        <taxon>Microcoleaceae</taxon>
        <taxon>Planktothrix</taxon>
    </lineage>
</organism>
<dbReference type="Gene3D" id="3.30.160.250">
    <property type="match status" value="1"/>
</dbReference>
<dbReference type="PANTHER" id="PTHR34504:SF4">
    <property type="entry name" value="ANTITOXIN HICB"/>
    <property type="match status" value="1"/>
</dbReference>
<reference evidence="2" key="1">
    <citation type="submission" date="2019-10" db="EMBL/GenBank/DDBJ databases">
        <authorList>
            <consortium name="Genoscope - CEA"/>
            <person name="William W."/>
        </authorList>
    </citation>
    <scope>NUCLEOTIDE SEQUENCE [LARGE SCALE GENOMIC DNA]</scope>
    <source>
        <strain evidence="2">BBR_PRJEB10992</strain>
    </source>
</reference>
<dbReference type="PANTHER" id="PTHR34504">
    <property type="entry name" value="ANTITOXIN HICB"/>
    <property type="match status" value="1"/>
</dbReference>
<dbReference type="OrthoDB" id="9807959at2"/>
<dbReference type="SUPFAM" id="SSF143100">
    <property type="entry name" value="TTHA1013/TTHA0281-like"/>
    <property type="match status" value="1"/>
</dbReference>
<comment type="caution">
    <text evidence="2">The sequence shown here is derived from an EMBL/GenBank/DDBJ whole genome shotgun (WGS) entry which is preliminary data.</text>
</comment>
<dbReference type="InterPro" id="IPR031807">
    <property type="entry name" value="HicB-like"/>
</dbReference>
<protein>
    <recommendedName>
        <fullName evidence="1">HicB-like antitoxin of toxin-antitoxin system domain-containing protein</fullName>
    </recommendedName>
</protein>
<evidence type="ECO:0000313" key="3">
    <source>
        <dbReference type="Proteomes" id="UP000184550"/>
    </source>
</evidence>
<gene>
    <name evidence="2" type="ORF">PL8927_600177</name>
</gene>
<dbReference type="InterPro" id="IPR051404">
    <property type="entry name" value="TA_system_antitoxin"/>
</dbReference>
<dbReference type="Proteomes" id="UP000184550">
    <property type="component" value="Unassembled WGS sequence"/>
</dbReference>